<dbReference type="Pfam" id="PF16214">
    <property type="entry name" value="AC_N"/>
    <property type="match status" value="2"/>
</dbReference>
<comment type="function">
    <text evidence="36">Catalyzes the rate-limiting step of the oxidative pentose-phosphate pathway, which represents a route for the dissimilation of carbohydrates besides glycolysis.</text>
</comment>
<evidence type="ECO:0000256" key="37">
    <source>
        <dbReference type="SAM" id="MobiDB-lite"/>
    </source>
</evidence>
<evidence type="ECO:0000256" key="7">
    <source>
        <dbReference type="ARBA" id="ARBA00004922"/>
    </source>
</evidence>
<dbReference type="SUPFAM" id="SSF53448">
    <property type="entry name" value="Nucleotide-diphospho-sugar transferases"/>
    <property type="match status" value="1"/>
</dbReference>
<evidence type="ECO:0000256" key="3">
    <source>
        <dbReference type="ARBA" id="ARBA00001946"/>
    </source>
</evidence>
<evidence type="ECO:0000256" key="4">
    <source>
        <dbReference type="ARBA" id="ARBA00004141"/>
    </source>
</evidence>
<dbReference type="GO" id="GO:0000139">
    <property type="term" value="C:Golgi membrane"/>
    <property type="evidence" value="ECO:0007669"/>
    <property type="project" value="UniProtKB-SubCell"/>
</dbReference>
<keyword evidence="16" id="KW-0479">Metal-binding</keyword>
<keyword evidence="30" id="KW-0325">Glycoprotein</keyword>
<keyword evidence="18" id="KW-0677">Repeat</keyword>
<keyword evidence="25" id="KW-0115">cAMP biosynthesis</keyword>
<feature type="transmembrane region" description="Helical" evidence="38">
    <location>
        <begin position="819"/>
        <end position="844"/>
    </location>
</feature>
<dbReference type="SUPFAM" id="SSF50370">
    <property type="entry name" value="Ricin B-like lectins"/>
    <property type="match status" value="1"/>
</dbReference>
<dbReference type="PROSITE" id="PS00069">
    <property type="entry name" value="G6P_DEHYDROGENASE"/>
    <property type="match status" value="1"/>
</dbReference>
<keyword evidence="31" id="KW-0464">Manganese</keyword>
<dbReference type="InterPro" id="IPR019796">
    <property type="entry name" value="G6P_DH_AS"/>
</dbReference>
<evidence type="ECO:0000256" key="20">
    <source>
        <dbReference type="ARBA" id="ARBA00022840"/>
    </source>
</evidence>
<dbReference type="PROSITE" id="PS50231">
    <property type="entry name" value="RICIN_B_LECTIN"/>
    <property type="match status" value="1"/>
</dbReference>
<dbReference type="CDD" id="cd02510">
    <property type="entry name" value="pp-GalNAc-T"/>
    <property type="match status" value="1"/>
</dbReference>
<feature type="transmembrane region" description="Helical" evidence="38">
    <location>
        <begin position="232"/>
        <end position="254"/>
    </location>
</feature>
<dbReference type="Gene3D" id="3.90.550.10">
    <property type="entry name" value="Spore Coat Polysaccharide Biosynthesis Protein SpsA, Chain A"/>
    <property type="match status" value="1"/>
</dbReference>
<protein>
    <recommendedName>
        <fullName evidence="36">Glucose-6-phosphate 1-dehydrogenase</fullName>
        <ecNumber evidence="36">1.1.1.49</ecNumber>
    </recommendedName>
</protein>
<keyword evidence="17" id="KW-0430">Lectin</keyword>
<feature type="region of interest" description="Disordered" evidence="37">
    <location>
        <begin position="1390"/>
        <end position="1414"/>
    </location>
</feature>
<dbReference type="GO" id="GO:0035556">
    <property type="term" value="P:intracellular signal transduction"/>
    <property type="evidence" value="ECO:0007669"/>
    <property type="project" value="InterPro"/>
</dbReference>
<dbReference type="Gene3D" id="2.80.10.50">
    <property type="match status" value="1"/>
</dbReference>
<accession>A0AAD8ZLI4</accession>
<evidence type="ECO:0000256" key="2">
    <source>
        <dbReference type="ARBA" id="ARBA00001936"/>
    </source>
</evidence>
<dbReference type="InterPro" id="IPR029787">
    <property type="entry name" value="Nucleotide_cyclase"/>
</dbReference>
<keyword evidence="20" id="KW-0067">ATP-binding</keyword>
<dbReference type="InterPro" id="IPR032628">
    <property type="entry name" value="AC_N"/>
</dbReference>
<dbReference type="InterPro" id="IPR001054">
    <property type="entry name" value="A/G_cyclase"/>
</dbReference>
<evidence type="ECO:0000256" key="14">
    <source>
        <dbReference type="ARBA" id="ARBA00022679"/>
    </source>
</evidence>
<dbReference type="GO" id="GO:0006171">
    <property type="term" value="P:cAMP biosynthetic process"/>
    <property type="evidence" value="ECO:0007669"/>
    <property type="project" value="UniProtKB-KW"/>
</dbReference>
<dbReference type="PRINTS" id="PR00079">
    <property type="entry name" value="G6PDHDRGNASE"/>
</dbReference>
<evidence type="ECO:0000256" key="15">
    <source>
        <dbReference type="ARBA" id="ARBA00022692"/>
    </source>
</evidence>
<evidence type="ECO:0000256" key="19">
    <source>
        <dbReference type="ARBA" id="ARBA00022741"/>
    </source>
</evidence>
<evidence type="ECO:0000256" key="28">
    <source>
        <dbReference type="ARBA" id="ARBA00023136"/>
    </source>
</evidence>
<comment type="subcellular location">
    <subcellularLocation>
        <location evidence="6">Cytoplasm</location>
        <location evidence="6">Cytosol</location>
    </subcellularLocation>
    <subcellularLocation>
        <location evidence="5">Golgi apparatus membrane</location>
        <topology evidence="5">Single-pass type II membrane protein</topology>
    </subcellularLocation>
    <subcellularLocation>
        <location evidence="4">Membrane</location>
        <topology evidence="4">Multi-pass membrane protein</topology>
    </subcellularLocation>
</comment>
<dbReference type="GO" id="GO:0046872">
    <property type="term" value="F:metal ion binding"/>
    <property type="evidence" value="ECO:0007669"/>
    <property type="project" value="UniProtKB-KW"/>
</dbReference>
<dbReference type="Pfam" id="PF00535">
    <property type="entry name" value="Glycos_transf_2"/>
    <property type="match status" value="1"/>
</dbReference>
<evidence type="ECO:0000256" key="33">
    <source>
        <dbReference type="ARBA" id="ARBA00023277"/>
    </source>
</evidence>
<organism evidence="40 41">
    <name type="scientific">Electrophorus voltai</name>
    <dbReference type="NCBI Taxonomy" id="2609070"/>
    <lineage>
        <taxon>Eukaryota</taxon>
        <taxon>Metazoa</taxon>
        <taxon>Chordata</taxon>
        <taxon>Craniata</taxon>
        <taxon>Vertebrata</taxon>
        <taxon>Euteleostomi</taxon>
        <taxon>Actinopterygii</taxon>
        <taxon>Neopterygii</taxon>
        <taxon>Teleostei</taxon>
        <taxon>Ostariophysi</taxon>
        <taxon>Gymnotiformes</taxon>
        <taxon>Gymnotoidei</taxon>
        <taxon>Gymnotidae</taxon>
        <taxon>Electrophorus</taxon>
    </lineage>
</organism>
<dbReference type="FunFam" id="3.30.360.10:FF:000013">
    <property type="entry name" value="Glucose-6-phosphate 1-dehydrogenase"/>
    <property type="match status" value="1"/>
</dbReference>
<evidence type="ECO:0000256" key="9">
    <source>
        <dbReference type="ARBA" id="ARBA00005680"/>
    </source>
</evidence>
<evidence type="ECO:0000256" key="10">
    <source>
        <dbReference type="ARBA" id="ARBA00009975"/>
    </source>
</evidence>
<evidence type="ECO:0000256" key="27">
    <source>
        <dbReference type="ARBA" id="ARBA00023034"/>
    </source>
</evidence>
<keyword evidence="22 36" id="KW-0521">NADP</keyword>
<dbReference type="Pfam" id="PF06327">
    <property type="entry name" value="Adcy_cons_dom"/>
    <property type="match status" value="1"/>
</dbReference>
<feature type="transmembrane region" description="Helical" evidence="38">
    <location>
        <begin position="792"/>
        <end position="813"/>
    </location>
</feature>
<dbReference type="GO" id="GO:0005886">
    <property type="term" value="C:plasma membrane"/>
    <property type="evidence" value="ECO:0007669"/>
    <property type="project" value="InterPro"/>
</dbReference>
<dbReference type="InterPro" id="IPR001282">
    <property type="entry name" value="G6P_DH"/>
</dbReference>
<dbReference type="SUPFAM" id="SSF55073">
    <property type="entry name" value="Nucleotide cyclase"/>
    <property type="match status" value="2"/>
</dbReference>
<dbReference type="EC" id="1.1.1.49" evidence="36"/>
<feature type="transmembrane region" description="Helical" evidence="38">
    <location>
        <begin position="200"/>
        <end position="220"/>
    </location>
</feature>
<comment type="similarity">
    <text evidence="10 36">Belongs to the glucose-6-phosphate dehydrogenase family.</text>
</comment>
<dbReference type="Gene3D" id="3.30.360.10">
    <property type="entry name" value="Dihydrodipicolinate Reductase, domain 2"/>
    <property type="match status" value="1"/>
</dbReference>
<evidence type="ECO:0000256" key="11">
    <source>
        <dbReference type="ARBA" id="ARBA00022490"/>
    </source>
</evidence>
<dbReference type="Proteomes" id="UP001239994">
    <property type="component" value="Unassembled WGS sequence"/>
</dbReference>
<keyword evidence="19" id="KW-0547">Nucleotide-binding</keyword>
<evidence type="ECO:0000256" key="24">
    <source>
        <dbReference type="ARBA" id="ARBA00022989"/>
    </source>
</evidence>
<evidence type="ECO:0000256" key="34">
    <source>
        <dbReference type="ARBA" id="ARBA00047696"/>
    </source>
</evidence>
<comment type="catalytic activity">
    <reaction evidence="1">
        <text>ATP = 3',5'-cyclic AMP + diphosphate</text>
        <dbReference type="Rhea" id="RHEA:15389"/>
        <dbReference type="ChEBI" id="CHEBI:30616"/>
        <dbReference type="ChEBI" id="CHEBI:33019"/>
        <dbReference type="ChEBI" id="CHEBI:58165"/>
        <dbReference type="EC" id="4.6.1.1"/>
    </reaction>
</comment>
<feature type="transmembrane region" description="Helical" evidence="38">
    <location>
        <begin position="1017"/>
        <end position="1034"/>
    </location>
</feature>
<comment type="pathway">
    <text evidence="7">Protein modification; protein glycosylation.</text>
</comment>
<dbReference type="InterPro" id="IPR001173">
    <property type="entry name" value="Glyco_trans_2-like"/>
</dbReference>
<dbReference type="SMART" id="SM00458">
    <property type="entry name" value="RICIN"/>
    <property type="match status" value="1"/>
</dbReference>
<dbReference type="PROSITE" id="PS00452">
    <property type="entry name" value="GUANYLATE_CYCLASE_1"/>
    <property type="match status" value="2"/>
</dbReference>
<dbReference type="InterPro" id="IPR029044">
    <property type="entry name" value="Nucleotide-diphossugar_trans"/>
</dbReference>
<feature type="domain" description="Guanylate cyclase" evidence="39">
    <location>
        <begin position="1100"/>
        <end position="1239"/>
    </location>
</feature>
<keyword evidence="21" id="KW-0460">Magnesium</keyword>
<dbReference type="SUPFAM" id="SSF55347">
    <property type="entry name" value="Glyceraldehyde-3-phosphate dehydrogenase-like, C-terminal domain"/>
    <property type="match status" value="1"/>
</dbReference>
<keyword evidence="14" id="KW-0808">Transferase</keyword>
<dbReference type="GO" id="GO:0016266">
    <property type="term" value="P:protein O-linked glycosylation via N-acetyl-galactosamine"/>
    <property type="evidence" value="ECO:0007669"/>
    <property type="project" value="UniProtKB-ARBA"/>
</dbReference>
<evidence type="ECO:0000256" key="8">
    <source>
        <dbReference type="ARBA" id="ARBA00004937"/>
    </source>
</evidence>
<dbReference type="FunFam" id="3.40.50.720:FF:000111">
    <property type="entry name" value="Glucose-6-phosphate 1-dehydrogenase"/>
    <property type="match status" value="1"/>
</dbReference>
<evidence type="ECO:0000256" key="25">
    <source>
        <dbReference type="ARBA" id="ARBA00022998"/>
    </source>
</evidence>
<dbReference type="GO" id="GO:0006006">
    <property type="term" value="P:glucose metabolic process"/>
    <property type="evidence" value="ECO:0007669"/>
    <property type="project" value="UniProtKB-KW"/>
</dbReference>
<dbReference type="Gene3D" id="3.30.70.1230">
    <property type="entry name" value="Nucleotide cyclase"/>
    <property type="match status" value="2"/>
</dbReference>
<keyword evidence="24 38" id="KW-1133">Transmembrane helix</keyword>
<evidence type="ECO:0000256" key="22">
    <source>
        <dbReference type="ARBA" id="ARBA00022857"/>
    </source>
</evidence>
<comment type="catalytic activity">
    <reaction evidence="34">
        <text>D-glucose 6-phosphate + NADP(+) = 6-phospho-D-glucono-1,5-lactone + NADPH + H(+)</text>
        <dbReference type="Rhea" id="RHEA:15841"/>
        <dbReference type="ChEBI" id="CHEBI:15378"/>
        <dbReference type="ChEBI" id="CHEBI:57783"/>
        <dbReference type="ChEBI" id="CHEBI:57955"/>
        <dbReference type="ChEBI" id="CHEBI:58349"/>
        <dbReference type="ChEBI" id="CHEBI:61548"/>
        <dbReference type="EC" id="1.1.1.49"/>
    </reaction>
    <physiologicalReaction direction="left-to-right" evidence="34">
        <dbReference type="Rhea" id="RHEA:15842"/>
    </physiologicalReaction>
</comment>
<evidence type="ECO:0000256" key="21">
    <source>
        <dbReference type="ARBA" id="ARBA00022842"/>
    </source>
</evidence>
<comment type="pathway">
    <text evidence="8 36">Carbohydrate degradation; pentose phosphate pathway; D-ribulose 5-phosphate from D-glucose 6-phosphate (oxidative stage): step 1/3.</text>
</comment>
<keyword evidence="27" id="KW-0333">Golgi apparatus</keyword>
<evidence type="ECO:0000259" key="39">
    <source>
        <dbReference type="PROSITE" id="PS50125"/>
    </source>
</evidence>
<dbReference type="InterPro" id="IPR000772">
    <property type="entry name" value="Ricin_B_lectin"/>
</dbReference>
<keyword evidence="15 38" id="KW-0812">Transmembrane</keyword>
<dbReference type="SUPFAM" id="SSF51735">
    <property type="entry name" value="NAD(P)-binding Rossmann-fold domains"/>
    <property type="match status" value="1"/>
</dbReference>
<evidence type="ECO:0000256" key="29">
    <source>
        <dbReference type="ARBA" id="ARBA00023157"/>
    </source>
</evidence>
<dbReference type="CDD" id="cd07302">
    <property type="entry name" value="CHD"/>
    <property type="match status" value="2"/>
</dbReference>
<dbReference type="HAMAP" id="MF_00966">
    <property type="entry name" value="G6PD"/>
    <property type="match status" value="1"/>
</dbReference>
<dbReference type="FunFam" id="3.90.550.10:FF:000021">
    <property type="entry name" value="Polypeptide N-acetylgalactosaminyltransferase"/>
    <property type="match status" value="1"/>
</dbReference>
<dbReference type="InterPro" id="IPR018297">
    <property type="entry name" value="A/G_cyclase_CS"/>
</dbReference>
<dbReference type="FunFam" id="3.30.70.1230:FF:000002">
    <property type="entry name" value="Adenylate cyclase"/>
    <property type="match status" value="1"/>
</dbReference>
<evidence type="ECO:0000256" key="30">
    <source>
        <dbReference type="ARBA" id="ARBA00023180"/>
    </source>
</evidence>
<evidence type="ECO:0000256" key="6">
    <source>
        <dbReference type="ARBA" id="ARBA00004514"/>
    </source>
</evidence>
<dbReference type="GO" id="GO:0005829">
    <property type="term" value="C:cytosol"/>
    <property type="evidence" value="ECO:0007669"/>
    <property type="project" value="UniProtKB-SubCell"/>
</dbReference>
<evidence type="ECO:0000256" key="17">
    <source>
        <dbReference type="ARBA" id="ARBA00022734"/>
    </source>
</evidence>
<dbReference type="GO" id="GO:0016757">
    <property type="term" value="F:glycosyltransferase activity"/>
    <property type="evidence" value="ECO:0007669"/>
    <property type="project" value="UniProtKB-KW"/>
</dbReference>
<evidence type="ECO:0000256" key="35">
    <source>
        <dbReference type="RuleBase" id="RU000405"/>
    </source>
</evidence>
<dbReference type="NCBIfam" id="TIGR00871">
    <property type="entry name" value="zwf"/>
    <property type="match status" value="1"/>
</dbReference>
<evidence type="ECO:0000256" key="38">
    <source>
        <dbReference type="SAM" id="Phobius"/>
    </source>
</evidence>
<keyword evidence="33 36" id="KW-0119">Carbohydrate metabolism</keyword>
<evidence type="ECO:0000256" key="31">
    <source>
        <dbReference type="ARBA" id="ARBA00023211"/>
    </source>
</evidence>
<keyword evidence="12 36" id="KW-0313">Glucose metabolism</keyword>
<dbReference type="InterPro" id="IPR009398">
    <property type="entry name" value="Adcy_conserved_dom"/>
</dbReference>
<evidence type="ECO:0000313" key="41">
    <source>
        <dbReference type="Proteomes" id="UP001239994"/>
    </source>
</evidence>
<dbReference type="PANTHER" id="PTHR45627">
    <property type="entry name" value="ADENYLATE CYCLASE TYPE 1"/>
    <property type="match status" value="1"/>
</dbReference>
<name>A0AAD8ZLI4_9TELE</name>
<dbReference type="GO" id="GO:0006098">
    <property type="term" value="P:pentose-phosphate shunt"/>
    <property type="evidence" value="ECO:0007669"/>
    <property type="project" value="UniProtKB-ARBA"/>
</dbReference>
<dbReference type="GO" id="GO:0030246">
    <property type="term" value="F:carbohydrate binding"/>
    <property type="evidence" value="ECO:0007669"/>
    <property type="project" value="UniProtKB-KW"/>
</dbReference>
<evidence type="ECO:0000256" key="36">
    <source>
        <dbReference type="RuleBase" id="RU362120"/>
    </source>
</evidence>
<evidence type="ECO:0000256" key="23">
    <source>
        <dbReference type="ARBA" id="ARBA00022968"/>
    </source>
</evidence>
<evidence type="ECO:0000313" key="40">
    <source>
        <dbReference type="EMBL" id="KAK1801628.1"/>
    </source>
</evidence>
<dbReference type="FunFam" id="3.30.70.1230:FF:000001">
    <property type="entry name" value="Adenylate cyclase"/>
    <property type="match status" value="1"/>
</dbReference>
<dbReference type="InterPro" id="IPR036291">
    <property type="entry name" value="NAD(P)-bd_dom_sf"/>
</dbReference>
<feature type="domain" description="Guanylate cyclase" evidence="39">
    <location>
        <begin position="480"/>
        <end position="607"/>
    </location>
</feature>
<feature type="transmembrane region" description="Helical" evidence="38">
    <location>
        <begin position="174"/>
        <end position="194"/>
    </location>
</feature>
<dbReference type="GO" id="GO:0050661">
    <property type="term" value="F:NADP binding"/>
    <property type="evidence" value="ECO:0007669"/>
    <property type="project" value="InterPro"/>
</dbReference>
<dbReference type="InterPro" id="IPR045885">
    <property type="entry name" value="GalNAc-T"/>
</dbReference>
<evidence type="ECO:0000256" key="13">
    <source>
        <dbReference type="ARBA" id="ARBA00022676"/>
    </source>
</evidence>
<dbReference type="InterPro" id="IPR022675">
    <property type="entry name" value="G6P_DH_C"/>
</dbReference>
<comment type="similarity">
    <text evidence="35">Belongs to the adenylyl cyclase class-4/guanylyl cyclase family.</text>
</comment>
<dbReference type="Gene3D" id="3.40.50.720">
    <property type="entry name" value="NAD(P)-binding Rossmann-like Domain"/>
    <property type="match status" value="1"/>
</dbReference>
<feature type="transmembrane region" description="Helical" evidence="38">
    <location>
        <begin position="260"/>
        <end position="277"/>
    </location>
</feature>
<evidence type="ECO:0000256" key="1">
    <source>
        <dbReference type="ARBA" id="ARBA00001593"/>
    </source>
</evidence>
<evidence type="ECO:0000256" key="18">
    <source>
        <dbReference type="ARBA" id="ARBA00022737"/>
    </source>
</evidence>
<dbReference type="EMBL" id="JAROKS010000008">
    <property type="protein sequence ID" value="KAK1801628.1"/>
    <property type="molecule type" value="Genomic_DNA"/>
</dbReference>
<comment type="cofactor">
    <cofactor evidence="3">
        <name>Mg(2+)</name>
        <dbReference type="ChEBI" id="CHEBI:18420"/>
    </cofactor>
</comment>
<comment type="similarity">
    <text evidence="9">Belongs to the glycosyltransferase 2 family. GalNAc-T subfamily.</text>
</comment>
<feature type="transmembrane region" description="Helical" evidence="38">
    <location>
        <begin position="938"/>
        <end position="956"/>
    </location>
</feature>
<proteinExistence type="inferred from homology"/>
<comment type="cofactor">
    <cofactor evidence="2">
        <name>Mn(2+)</name>
        <dbReference type="ChEBI" id="CHEBI:29035"/>
    </cofactor>
</comment>
<evidence type="ECO:0000256" key="26">
    <source>
        <dbReference type="ARBA" id="ARBA00023002"/>
    </source>
</evidence>
<keyword evidence="29" id="KW-1015">Disulfide bond</keyword>
<dbReference type="Pfam" id="PF02781">
    <property type="entry name" value="G6PD_C"/>
    <property type="match status" value="1"/>
</dbReference>
<dbReference type="GO" id="GO:0004345">
    <property type="term" value="F:glucose-6-phosphate dehydrogenase activity"/>
    <property type="evidence" value="ECO:0007669"/>
    <property type="project" value="UniProtKB-EC"/>
</dbReference>
<keyword evidence="13" id="KW-0328">Glycosyltransferase</keyword>
<keyword evidence="32 35" id="KW-0456">Lyase</keyword>
<keyword evidence="23" id="KW-0735">Signal-anchor</keyword>
<evidence type="ECO:0000256" key="12">
    <source>
        <dbReference type="ARBA" id="ARBA00022526"/>
    </source>
</evidence>
<evidence type="ECO:0000256" key="32">
    <source>
        <dbReference type="ARBA" id="ARBA00023239"/>
    </source>
</evidence>
<dbReference type="Pfam" id="PF00652">
    <property type="entry name" value="Ricin_B_lectin"/>
    <property type="match status" value="1"/>
</dbReference>
<gene>
    <name evidence="40" type="ORF">P4O66_022267</name>
</gene>
<dbReference type="Pfam" id="PF00479">
    <property type="entry name" value="G6PD_N"/>
    <property type="match status" value="1"/>
</dbReference>
<dbReference type="InterPro" id="IPR022674">
    <property type="entry name" value="G6P_DH_NAD-bd"/>
</dbReference>
<dbReference type="GO" id="GO:0005524">
    <property type="term" value="F:ATP binding"/>
    <property type="evidence" value="ECO:0007669"/>
    <property type="project" value="UniProtKB-KW"/>
</dbReference>
<comment type="caution">
    <text evidence="40">The sequence shown here is derived from an EMBL/GenBank/DDBJ whole genome shotgun (WGS) entry which is preliminary data.</text>
</comment>
<keyword evidence="41" id="KW-1185">Reference proteome</keyword>
<dbReference type="GO" id="GO:0004016">
    <property type="term" value="F:adenylate cyclase activity"/>
    <property type="evidence" value="ECO:0007669"/>
    <property type="project" value="UniProtKB-EC"/>
</dbReference>
<feature type="compositionally biased region" description="Basic and acidic residues" evidence="37">
    <location>
        <begin position="1390"/>
        <end position="1400"/>
    </location>
</feature>
<keyword evidence="11" id="KW-0963">Cytoplasm</keyword>
<dbReference type="InterPro" id="IPR035992">
    <property type="entry name" value="Ricin_B-like_lectins"/>
</dbReference>
<dbReference type="PROSITE" id="PS50125">
    <property type="entry name" value="GUANYLATE_CYCLASE_2"/>
    <property type="match status" value="2"/>
</dbReference>
<dbReference type="GO" id="GO:0007189">
    <property type="term" value="P:adenylate cyclase-activating G protein-coupled receptor signaling pathway"/>
    <property type="evidence" value="ECO:0007669"/>
    <property type="project" value="TreeGrafter"/>
</dbReference>
<sequence>MNNYYLMSWFNGFLVARVDDRKTAWGERNGKKSKRKGGSSLCSPRYMSCLRDPEVMEPPPQPGPLQPHWAGAGSGGAGGGGNFSMRCGWQEDHYGKRGGASESVGLKSVDLGFEDGDAKGPKGHGPGGGDDGGPVTAADCWRRVVRVFQSKKFRSRKLERLYQRYFFRLNQSSLTVLMGMLLLVCGVMLAFHCVHAQPDVAYASVLSVAMALFLALMVVCNRNGFHQDYMWMVSYLVISVLLVVQGFGVMMVAPRSASEGIWWSVFFIYIIYTLLPVRMRAAVLSGGALSSIHLLTTWRINQEDAFLWKQCNTKDESNRCLARGVFNESIIPALVPVKHVMTLSVTKGRPLRVLGTIKMSSYLSHFDTKAIKPRLVRCLPTPPHPSVLQLSANMLIFLCTNIIGICTHYPAEVSQRQAFQETRGYIQARLHLQRENQQQERLLLSVLPRHVAMEMKADISAKKEDMMFHKIYIQKHDNVSILFADIEGFTSLASQCTAQELVMTLNELFARFDKLASENHCLRIKILGDCYYCVSGLPEPRADHAHCCVEMGVDMIEAISLVREVTGVNVNMRVGIHSGRVHCGVLGLRKWQFDVWSNDVTLANHMEAGGKAGRIHITKATLQYLNGDYEVEPGYGGERNAYLKENSIETFLVLGCSQKRKEEKAMMAKMQRARTNSNEALMPRWVPDRSFSRTKDSKVFRQMVRASATCSSVSLLLSLLRSCGIDETSSKDTSRGAQEALNPEDEVDEFLGRAIDARSIDQLRKDHVKKFLLTFQTSSLEKKYAKKVDDRFGGYVACTLLVFCFISFIQIVIFPHTPVMLGISFSIFIILANILFICAIYSCVKLFPAAMQTVSKKIVQSRINSTLVGVFSIVLVFISAFVNMFACDTERLVDCIARQLNSSSDRVTPCVIYNFSRFTVDGLTICPGNTPSCPFPEYFSYSVLLTLLACSVFLQISSIGKLALMLLIQLTYLLLVEWPEVALFDNADLFVTSNEMFKINETTSQCPYSVTKVSLKVMTPVILTVFVLALYLHAQQVESTARLDFLWKLQATEEKEEMEELQAYNRRLLHNILPKDVAAHFLARERRNDELYYQSCECVAVMFASISNFSEFYVELEANNEGVECLRLLNEIIADFDEIISEEKYKQLEKIKTIGSTYMAASGLNDSTYDREGRTHIMALADYAMRLREQMKYINEHSFNNFQMKIGLNIGPVVAGVIGARKPQYDIWGNTVNVASRMDSTGVPDRIQSTNALQKESHVIAGMKAHRRDVHVCSLSALAVYDRGLQFRPHAFPGSAPRLTPSGLCTERIGDAGSTQGLKEREGSTVFDLWRKNVKSQNPLGHSLRALSTAPRSSGNNFPFKNTAPLPLVPVVSAPPANVSCPSGFYSPEDLRPRLARPPEDPEGPGANGRGFITDKLSPAELREKQEGLEGTGFNRFASDRISLHRSLGNDTRHAECVERKFSRCLRLPDTSVVIVFHNEAWSTLLRTVYSVLHTSPAILLREIILVDDASTQDHLKAPLELHMEPLRVVRIVRQKQRKGLVPARLQGAREAQGQVLTFLDSHCECFHGWLEPLLVQLVEEPRAVVSPEIAVIDPNTLKFTKPVPGDRPRNRGNFDWELNFGWESIPEQEKLKYKDETYPVKTPAFAGGLFSINKDFFEHIGTYDDQMEIWGGENIEMSFRVWMCGGQVKIVPCSVVGHIYRNRSPYSFPKGLEVVVRNQVRVAEVWMDDYKNIFYRRNQKAAEIAQNKSYGDVSQRVELRKRLECKNFSWYLENVYPEAFVPELAPALSGSLKNVGSDTCLDIGEKRPIRKPVILYMCHYMGGNQHFEYTSRQELRHNTALQLCLHATIEPEPVRIELCNSKGGSTVPAPQQQWALTFLSAQVLKRLTAPLCTHRNWSMIFAPAPVCLYRAPYWYGVIAQGWEVGRVLVSFSLPNNITETPCHINGGRRKRIQRNVLLAGVRARPALEIAVRIWLFGRRFSFVCVRDRVNLLKALEPNNMEKMSTLPLSRSEVFGELRRELYDDEEFHQSDVHIFIIMGASGDLAKKKIYPTLWWLFRDGLLPEQTYFVGFARSDLTVDALRTACLPYMKVADTEADRLEAFFIRNSYISGKYGDEVAFSNLHSHLLSLPGGAEANRLFYLALPPSVYLDVTKNIHRRCMSTKGWNRVIVEKPFGRDLQSSEELSNHLSSLFTEDQIYRIDHYLGKEMVQNLMVLRFGNRIFGPIWNRDSVACVVLTFKESFGTKGRGGYFDDFGIIRDVMQNHLLQMLCLVAMEKPASTSSDDVRDEKVKVLKCITPVSLADVVLGQYVGDPKGEGEARLGYLDDPTVPKGSTQATFATAVLYVRNERWDGVPFILRCGKALNERKAEVRLQFSDVPGDIFNAQCRRNELVVRVQPNEAIYAKMMSKKPGVYFSPEETELDLTYRSRYRDVKLPDAYERLILDVFCGSQMHFVRSDELREAWRIFTPLLHQIEKEKTPPISYKYGSRGPAEADELVQRVGFRYEGTYKWVNPHKL</sequence>
<dbReference type="SMART" id="SM00044">
    <property type="entry name" value="CYCc"/>
    <property type="match status" value="2"/>
</dbReference>
<evidence type="ECO:0000256" key="16">
    <source>
        <dbReference type="ARBA" id="ARBA00022723"/>
    </source>
</evidence>
<dbReference type="PANTHER" id="PTHR45627:SF11">
    <property type="entry name" value="ADENYLATE CYCLASE TYPE 6"/>
    <property type="match status" value="1"/>
</dbReference>
<reference evidence="40" key="1">
    <citation type="submission" date="2023-03" db="EMBL/GenBank/DDBJ databases">
        <title>Electrophorus voltai genome.</title>
        <authorList>
            <person name="Bian C."/>
        </authorList>
    </citation>
    <scope>NUCLEOTIDE SEQUENCE</scope>
    <source>
        <strain evidence="40">CB-2022</strain>
        <tissue evidence="40">Muscle</tissue>
    </source>
</reference>
<feature type="transmembrane region" description="Helical" evidence="38">
    <location>
        <begin position="865"/>
        <end position="886"/>
    </location>
</feature>
<keyword evidence="26 36" id="KW-0560">Oxidoreductase</keyword>
<keyword evidence="28 38" id="KW-0472">Membrane</keyword>
<dbReference type="Pfam" id="PF00211">
    <property type="entry name" value="Guanylate_cyc"/>
    <property type="match status" value="2"/>
</dbReference>
<evidence type="ECO:0000256" key="5">
    <source>
        <dbReference type="ARBA" id="ARBA00004323"/>
    </source>
</evidence>